<dbReference type="InterPro" id="IPR002018">
    <property type="entry name" value="CarbesteraseB"/>
</dbReference>
<evidence type="ECO:0000256" key="1">
    <source>
        <dbReference type="ARBA" id="ARBA00023180"/>
    </source>
</evidence>
<organism evidence="3 4">
    <name type="scientific">Timema podura</name>
    <name type="common">Walking stick</name>
    <dbReference type="NCBI Taxonomy" id="61482"/>
    <lineage>
        <taxon>Eukaryota</taxon>
        <taxon>Metazoa</taxon>
        <taxon>Ecdysozoa</taxon>
        <taxon>Arthropoda</taxon>
        <taxon>Hexapoda</taxon>
        <taxon>Insecta</taxon>
        <taxon>Pterygota</taxon>
        <taxon>Neoptera</taxon>
        <taxon>Polyneoptera</taxon>
        <taxon>Phasmatodea</taxon>
        <taxon>Timematodea</taxon>
        <taxon>Timematoidea</taxon>
        <taxon>Timematidae</taxon>
        <taxon>Timema</taxon>
    </lineage>
</organism>
<dbReference type="InterPro" id="IPR029058">
    <property type="entry name" value="AB_hydrolase_fold"/>
</dbReference>
<dbReference type="EMBL" id="CAJPIN010046334">
    <property type="protein sequence ID" value="CAG2065738.1"/>
    <property type="molecule type" value="Genomic_DNA"/>
</dbReference>
<dbReference type="Pfam" id="PF00135">
    <property type="entry name" value="COesterase"/>
    <property type="match status" value="1"/>
</dbReference>
<evidence type="ECO:0000313" key="3">
    <source>
        <dbReference type="EMBL" id="CAG2065738.1"/>
    </source>
</evidence>
<dbReference type="Gene3D" id="3.40.50.1820">
    <property type="entry name" value="alpha/beta hydrolase"/>
    <property type="match status" value="1"/>
</dbReference>
<proteinExistence type="predicted"/>
<feature type="non-terminal residue" evidence="3">
    <location>
        <position position="114"/>
    </location>
</feature>
<comment type="caution">
    <text evidence="3">The sequence shown here is derived from an EMBL/GenBank/DDBJ whole genome shotgun (WGS) entry which is preliminary data.</text>
</comment>
<evidence type="ECO:0000259" key="2">
    <source>
        <dbReference type="Pfam" id="PF00135"/>
    </source>
</evidence>
<dbReference type="Proteomes" id="UP001153148">
    <property type="component" value="Unassembled WGS sequence"/>
</dbReference>
<accession>A0ABN7PD64</accession>
<evidence type="ECO:0000313" key="4">
    <source>
        <dbReference type="Proteomes" id="UP001153148"/>
    </source>
</evidence>
<protein>
    <recommendedName>
        <fullName evidence="2">Carboxylesterase type B domain-containing protein</fullName>
    </recommendedName>
</protein>
<reference evidence="3" key="1">
    <citation type="submission" date="2021-03" db="EMBL/GenBank/DDBJ databases">
        <authorList>
            <person name="Tran Van P."/>
        </authorList>
    </citation>
    <scope>NUCLEOTIDE SEQUENCE</scope>
</reference>
<name>A0ABN7PD64_TIMPD</name>
<keyword evidence="1" id="KW-0325">Glycoprotein</keyword>
<sequence length="114" mass="12953">MFKRTRNSTHTLICGSSYLPAQEMNQASYWEPIANDIERLVPLELGLTKGSQQSQEVANKIKQFYFGDQAISVSSKDQYINLITDELIVCGIHETLKAQSASNANTYNYYFTFN</sequence>
<keyword evidence="4" id="KW-1185">Reference proteome</keyword>
<feature type="domain" description="Carboxylesterase type B" evidence="2">
    <location>
        <begin position="36"/>
        <end position="112"/>
    </location>
</feature>
<gene>
    <name evidence="3" type="ORF">TPAB3V08_LOCUS12681</name>
</gene>
<dbReference type="SUPFAM" id="SSF53474">
    <property type="entry name" value="alpha/beta-Hydrolases"/>
    <property type="match status" value="1"/>
</dbReference>